<gene>
    <name evidence="2" type="ORF">AB1Y20_001343</name>
</gene>
<keyword evidence="3" id="KW-1185">Reference proteome</keyword>
<protein>
    <submittedName>
        <fullName evidence="2">Uncharacterized protein</fullName>
    </submittedName>
</protein>
<evidence type="ECO:0000256" key="1">
    <source>
        <dbReference type="SAM" id="MobiDB-lite"/>
    </source>
</evidence>
<accession>A0AB34KB13</accession>
<feature type="region of interest" description="Disordered" evidence="1">
    <location>
        <begin position="1"/>
        <end position="25"/>
    </location>
</feature>
<sequence>MAARDEGTPAELRVLRSPHHGDRRTPAELAAIDSVEALHVACVENQRCLVQTSEGVYLLAHRADTVEETLGLWLSASGADEPDDDEGEEFFQPLPFQGGRGDSPRLIILGLWQGKFTHGYTVEP</sequence>
<feature type="compositionally biased region" description="Acidic residues" evidence="1">
    <location>
        <begin position="80"/>
        <end position="89"/>
    </location>
</feature>
<evidence type="ECO:0000313" key="2">
    <source>
        <dbReference type="EMBL" id="KAL1530438.1"/>
    </source>
</evidence>
<dbReference type="AlphaFoldDB" id="A0AB34KB13"/>
<reference evidence="2 3" key="1">
    <citation type="journal article" date="2024" name="Science">
        <title>Giant polyketide synthase enzymes in the biosynthesis of giant marine polyether toxins.</title>
        <authorList>
            <person name="Fallon T.R."/>
            <person name="Shende V.V."/>
            <person name="Wierzbicki I.H."/>
            <person name="Pendleton A.L."/>
            <person name="Watervoot N.F."/>
            <person name="Auber R.P."/>
            <person name="Gonzalez D.J."/>
            <person name="Wisecaver J.H."/>
            <person name="Moore B.S."/>
        </authorList>
    </citation>
    <scope>NUCLEOTIDE SEQUENCE [LARGE SCALE GENOMIC DNA]</scope>
    <source>
        <strain evidence="2 3">12B1</strain>
    </source>
</reference>
<comment type="caution">
    <text evidence="2">The sequence shown here is derived from an EMBL/GenBank/DDBJ whole genome shotgun (WGS) entry which is preliminary data.</text>
</comment>
<dbReference type="EMBL" id="JBGBPQ010000001">
    <property type="protein sequence ID" value="KAL1530438.1"/>
    <property type="molecule type" value="Genomic_DNA"/>
</dbReference>
<proteinExistence type="predicted"/>
<evidence type="ECO:0000313" key="3">
    <source>
        <dbReference type="Proteomes" id="UP001515480"/>
    </source>
</evidence>
<feature type="region of interest" description="Disordered" evidence="1">
    <location>
        <begin position="76"/>
        <end position="98"/>
    </location>
</feature>
<dbReference type="Proteomes" id="UP001515480">
    <property type="component" value="Unassembled WGS sequence"/>
</dbReference>
<name>A0AB34KB13_PRYPA</name>
<organism evidence="2 3">
    <name type="scientific">Prymnesium parvum</name>
    <name type="common">Toxic golden alga</name>
    <dbReference type="NCBI Taxonomy" id="97485"/>
    <lineage>
        <taxon>Eukaryota</taxon>
        <taxon>Haptista</taxon>
        <taxon>Haptophyta</taxon>
        <taxon>Prymnesiophyceae</taxon>
        <taxon>Prymnesiales</taxon>
        <taxon>Prymnesiaceae</taxon>
        <taxon>Prymnesium</taxon>
    </lineage>
</organism>